<proteinExistence type="predicted"/>
<dbReference type="InterPro" id="IPR046521">
    <property type="entry name" value="DUF6698"/>
</dbReference>
<organism evidence="1 2">
    <name type="scientific">Scleroderma citrinum Foug A</name>
    <dbReference type="NCBI Taxonomy" id="1036808"/>
    <lineage>
        <taxon>Eukaryota</taxon>
        <taxon>Fungi</taxon>
        <taxon>Dikarya</taxon>
        <taxon>Basidiomycota</taxon>
        <taxon>Agaricomycotina</taxon>
        <taxon>Agaricomycetes</taxon>
        <taxon>Agaricomycetidae</taxon>
        <taxon>Boletales</taxon>
        <taxon>Sclerodermatineae</taxon>
        <taxon>Sclerodermataceae</taxon>
        <taxon>Scleroderma</taxon>
    </lineage>
</organism>
<dbReference type="STRING" id="1036808.A0A0C3A6U4"/>
<dbReference type="Pfam" id="PF20414">
    <property type="entry name" value="DUF6698"/>
    <property type="match status" value="2"/>
</dbReference>
<name>A0A0C3A6U4_9AGAM</name>
<protein>
    <submittedName>
        <fullName evidence="1">Uncharacterized protein</fullName>
    </submittedName>
</protein>
<sequence>HSYAKEGQAIHRLADLVIPVFDLIAEHDHRLELGAEDDASADAIESSTEEDYVYHSFKRLIHWCPLVQKMLNPEAGCDMPLALQDLKLGADGARADDTNRLKTSMANWLNNAQDHPECLLKPEDKLSCGFHNTVTSQLLCLVDYDWLDVSIRSAIRECHPRYPVTRNMYPAFLYDGYYDPKNPSKGLFQGEYLLKAFCCIFTSLSSAEEEPEGDEAALCFALSSCTLWDLNNEVFDYNTFYWNIIDYFEWPLSLRKSTEVHDLLCWWNHKVFKHHHRTLHYDFQQEASLSVALARM</sequence>
<feature type="non-terminal residue" evidence="1">
    <location>
        <position position="1"/>
    </location>
</feature>
<reference evidence="2" key="2">
    <citation type="submission" date="2015-01" db="EMBL/GenBank/DDBJ databases">
        <title>Evolutionary Origins and Diversification of the Mycorrhizal Mutualists.</title>
        <authorList>
            <consortium name="DOE Joint Genome Institute"/>
            <consortium name="Mycorrhizal Genomics Consortium"/>
            <person name="Kohler A."/>
            <person name="Kuo A."/>
            <person name="Nagy L.G."/>
            <person name="Floudas D."/>
            <person name="Copeland A."/>
            <person name="Barry K.W."/>
            <person name="Cichocki N."/>
            <person name="Veneault-Fourrey C."/>
            <person name="LaButti K."/>
            <person name="Lindquist E.A."/>
            <person name="Lipzen A."/>
            <person name="Lundell T."/>
            <person name="Morin E."/>
            <person name="Murat C."/>
            <person name="Riley R."/>
            <person name="Ohm R."/>
            <person name="Sun H."/>
            <person name="Tunlid A."/>
            <person name="Henrissat B."/>
            <person name="Grigoriev I.V."/>
            <person name="Hibbett D.S."/>
            <person name="Martin F."/>
        </authorList>
    </citation>
    <scope>NUCLEOTIDE SEQUENCE [LARGE SCALE GENOMIC DNA]</scope>
    <source>
        <strain evidence="2">Foug A</strain>
    </source>
</reference>
<keyword evidence="2" id="KW-1185">Reference proteome</keyword>
<evidence type="ECO:0000313" key="1">
    <source>
        <dbReference type="EMBL" id="KIM60547.1"/>
    </source>
</evidence>
<dbReference type="InParanoid" id="A0A0C3A6U4"/>
<accession>A0A0C3A6U4</accession>
<dbReference type="OrthoDB" id="3160134at2759"/>
<dbReference type="HOGENOM" id="CLU_035918_5_0_1"/>
<evidence type="ECO:0000313" key="2">
    <source>
        <dbReference type="Proteomes" id="UP000053989"/>
    </source>
</evidence>
<dbReference type="AlphaFoldDB" id="A0A0C3A6U4"/>
<dbReference type="Proteomes" id="UP000053989">
    <property type="component" value="Unassembled WGS sequence"/>
</dbReference>
<reference evidence="1 2" key="1">
    <citation type="submission" date="2014-04" db="EMBL/GenBank/DDBJ databases">
        <authorList>
            <consortium name="DOE Joint Genome Institute"/>
            <person name="Kuo A."/>
            <person name="Kohler A."/>
            <person name="Nagy L.G."/>
            <person name="Floudas D."/>
            <person name="Copeland A."/>
            <person name="Barry K.W."/>
            <person name="Cichocki N."/>
            <person name="Veneault-Fourrey C."/>
            <person name="LaButti K."/>
            <person name="Lindquist E.A."/>
            <person name="Lipzen A."/>
            <person name="Lundell T."/>
            <person name="Morin E."/>
            <person name="Murat C."/>
            <person name="Sun H."/>
            <person name="Tunlid A."/>
            <person name="Henrissat B."/>
            <person name="Grigoriev I.V."/>
            <person name="Hibbett D.S."/>
            <person name="Martin F."/>
            <person name="Nordberg H.P."/>
            <person name="Cantor M.N."/>
            <person name="Hua S.X."/>
        </authorList>
    </citation>
    <scope>NUCLEOTIDE SEQUENCE [LARGE SCALE GENOMIC DNA]</scope>
    <source>
        <strain evidence="1 2">Foug A</strain>
    </source>
</reference>
<gene>
    <name evidence="1" type="ORF">SCLCIDRAFT_123995</name>
</gene>
<dbReference type="EMBL" id="KN822061">
    <property type="protein sequence ID" value="KIM60547.1"/>
    <property type="molecule type" value="Genomic_DNA"/>
</dbReference>